<dbReference type="GO" id="GO:0006367">
    <property type="term" value="P:transcription initiation at RNA polymerase II promoter"/>
    <property type="evidence" value="ECO:0007669"/>
    <property type="project" value="InterPro"/>
</dbReference>
<dbReference type="InParanoid" id="E1ZD01"/>
<dbReference type="GO" id="GO:0001097">
    <property type="term" value="F:TFIIH-class transcription factor complex binding"/>
    <property type="evidence" value="ECO:0007669"/>
    <property type="project" value="TreeGrafter"/>
</dbReference>
<proteinExistence type="predicted"/>
<dbReference type="OrthoDB" id="515583at2759"/>
<feature type="compositionally biased region" description="Low complexity" evidence="1">
    <location>
        <begin position="59"/>
        <end position="75"/>
    </location>
</feature>
<keyword evidence="4" id="KW-1185">Reference proteome</keyword>
<dbReference type="FunCoup" id="E1ZD01">
    <property type="interactions" value="1579"/>
</dbReference>
<accession>E1ZD01</accession>
<name>E1ZD01_CHLVA</name>
<evidence type="ECO:0000259" key="2">
    <source>
        <dbReference type="Pfam" id="PF18121"/>
    </source>
</evidence>
<feature type="region of interest" description="Disordered" evidence="1">
    <location>
        <begin position="13"/>
        <end position="75"/>
    </location>
</feature>
<dbReference type="Proteomes" id="UP000008141">
    <property type="component" value="Unassembled WGS sequence"/>
</dbReference>
<evidence type="ECO:0000313" key="3">
    <source>
        <dbReference type="EMBL" id="EFN56136.1"/>
    </source>
</evidence>
<organism evidence="4">
    <name type="scientific">Chlorella variabilis</name>
    <name type="common">Green alga</name>
    <dbReference type="NCBI Taxonomy" id="554065"/>
    <lineage>
        <taxon>Eukaryota</taxon>
        <taxon>Viridiplantae</taxon>
        <taxon>Chlorophyta</taxon>
        <taxon>core chlorophytes</taxon>
        <taxon>Trebouxiophyceae</taxon>
        <taxon>Chlorellales</taxon>
        <taxon>Chlorellaceae</taxon>
        <taxon>Chlorella clade</taxon>
        <taxon>Chlorella</taxon>
    </lineage>
</organism>
<protein>
    <recommendedName>
        <fullName evidence="2">TFA2 Winged helix domain-containing protein</fullName>
    </recommendedName>
</protein>
<dbReference type="eggNOG" id="KOG3095">
    <property type="taxonomic scope" value="Eukaryota"/>
</dbReference>
<dbReference type="KEGG" id="cvr:CHLNCDRAFT_144778"/>
<feature type="compositionally biased region" description="Gly residues" evidence="1">
    <location>
        <begin position="38"/>
        <end position="55"/>
    </location>
</feature>
<dbReference type="InterPro" id="IPR040501">
    <property type="entry name" value="TFA2_Winged_2"/>
</dbReference>
<feature type="compositionally biased region" description="Basic and acidic residues" evidence="1">
    <location>
        <begin position="23"/>
        <end position="34"/>
    </location>
</feature>
<dbReference type="EMBL" id="GL433842">
    <property type="protein sequence ID" value="EFN56136.1"/>
    <property type="molecule type" value="Genomic_DNA"/>
</dbReference>
<dbReference type="PANTHER" id="PTHR12716">
    <property type="entry name" value="TRANSCRIPTION INITIATION FACTOR IIE, BETA SUBUNIT"/>
    <property type="match status" value="1"/>
</dbReference>
<dbReference type="GeneID" id="17355530"/>
<dbReference type="AlphaFoldDB" id="E1ZD01"/>
<dbReference type="InterPro" id="IPR016656">
    <property type="entry name" value="TFIIE-bsu"/>
</dbReference>
<dbReference type="Pfam" id="PF18121">
    <property type="entry name" value="TFA2_Winged_2"/>
    <property type="match status" value="1"/>
</dbReference>
<gene>
    <name evidence="3" type="ORF">CHLNCDRAFT_144778</name>
</gene>
<feature type="domain" description="TFA2 Winged helix" evidence="2">
    <location>
        <begin position="160"/>
        <end position="220"/>
    </location>
</feature>
<evidence type="ECO:0000256" key="1">
    <source>
        <dbReference type="SAM" id="MobiDB-lite"/>
    </source>
</evidence>
<reference evidence="3 4" key="1">
    <citation type="journal article" date="2010" name="Plant Cell">
        <title>The Chlorella variabilis NC64A genome reveals adaptation to photosymbiosis, coevolution with viruses, and cryptic sex.</title>
        <authorList>
            <person name="Blanc G."/>
            <person name="Duncan G."/>
            <person name="Agarkova I."/>
            <person name="Borodovsky M."/>
            <person name="Gurnon J."/>
            <person name="Kuo A."/>
            <person name="Lindquist E."/>
            <person name="Lucas S."/>
            <person name="Pangilinan J."/>
            <person name="Polle J."/>
            <person name="Salamov A."/>
            <person name="Terry A."/>
            <person name="Yamada T."/>
            <person name="Dunigan D.D."/>
            <person name="Grigoriev I.V."/>
            <person name="Claverie J.M."/>
            <person name="Van Etten J.L."/>
        </authorList>
    </citation>
    <scope>NUCLEOTIDE SEQUENCE [LARGE SCALE GENOMIC DNA]</scope>
    <source>
        <strain evidence="3 4">NC64A</strain>
    </source>
</reference>
<dbReference type="OMA" id="DERYECE"/>
<dbReference type="PANTHER" id="PTHR12716:SF8">
    <property type="entry name" value="TRANSCRIPTION INITIATION FACTOR IIE SUBUNIT BETA"/>
    <property type="match status" value="1"/>
</dbReference>
<dbReference type="RefSeq" id="XP_005848238.1">
    <property type="nucleotide sequence ID" value="XM_005848176.1"/>
</dbReference>
<evidence type="ECO:0000313" key="4">
    <source>
        <dbReference type="Proteomes" id="UP000008141"/>
    </source>
</evidence>
<sequence length="304" mass="33144">MSRVNALLASFKQGQKKALHVQAEARQEREDKLAKAAAGGGAGRGRGGRAGGGRGRGGKAASAQSGEASASVASAAGAGAASDWRQRQAQQAMPLGAKLKSIVDFLRTAAEPQRPQAIAAATGYDPQADRKLAEALAVNSKVVARDDGLYAYRPEVANVHSKQEVLEYMRRRERQSEGYAALGELQDAYPGVQRDLEELKKEGLLLSLPAADVTRKEVYYPVDQRIKLRELWLSIGEQLPDEEDELQEALQQIGLKPAPRQVLEKREAREKKRKARKVRRLTKVTNMHLKHLLDGDAPSNIETA</sequence>
<dbReference type="GO" id="GO:0005673">
    <property type="term" value="C:transcription factor TFIIE complex"/>
    <property type="evidence" value="ECO:0007669"/>
    <property type="project" value="InterPro"/>
</dbReference>
<dbReference type="STRING" id="554065.E1ZD01"/>